<dbReference type="AlphaFoldDB" id="A0AAD9J5T1"/>
<gene>
    <name evidence="2" type="ORF">LSH36_577g03087</name>
</gene>
<feature type="region of interest" description="Disordered" evidence="1">
    <location>
        <begin position="1"/>
        <end position="37"/>
    </location>
</feature>
<organism evidence="2 3">
    <name type="scientific">Paralvinella palmiformis</name>
    <dbReference type="NCBI Taxonomy" id="53620"/>
    <lineage>
        <taxon>Eukaryota</taxon>
        <taxon>Metazoa</taxon>
        <taxon>Spiralia</taxon>
        <taxon>Lophotrochozoa</taxon>
        <taxon>Annelida</taxon>
        <taxon>Polychaeta</taxon>
        <taxon>Sedentaria</taxon>
        <taxon>Canalipalpata</taxon>
        <taxon>Terebellida</taxon>
        <taxon>Terebelliformia</taxon>
        <taxon>Alvinellidae</taxon>
        <taxon>Paralvinella</taxon>
    </lineage>
</organism>
<dbReference type="Proteomes" id="UP001208570">
    <property type="component" value="Unassembled WGS sequence"/>
</dbReference>
<keyword evidence="3" id="KW-1185">Reference proteome</keyword>
<comment type="caution">
    <text evidence="2">The sequence shown here is derived from an EMBL/GenBank/DDBJ whole genome shotgun (WGS) entry which is preliminary data.</text>
</comment>
<evidence type="ECO:0000313" key="2">
    <source>
        <dbReference type="EMBL" id="KAK2146954.1"/>
    </source>
</evidence>
<proteinExistence type="predicted"/>
<feature type="compositionally biased region" description="Basic and acidic residues" evidence="1">
    <location>
        <begin position="14"/>
        <end position="30"/>
    </location>
</feature>
<evidence type="ECO:0000313" key="3">
    <source>
        <dbReference type="Proteomes" id="UP001208570"/>
    </source>
</evidence>
<accession>A0AAD9J5T1</accession>
<dbReference type="EMBL" id="JAODUP010000577">
    <property type="protein sequence ID" value="KAK2146954.1"/>
    <property type="molecule type" value="Genomic_DNA"/>
</dbReference>
<protein>
    <submittedName>
        <fullName evidence="2">Uncharacterized protein</fullName>
    </submittedName>
</protein>
<sequence>MNYLSSKHVKKKQERQERLRKLEKTPHKGSSESITDACSITSSRVSRPWIRDPVSDAKPVTDPLLRQKLQVLNAAGTRLGSRDQKLLQVMIAKREAERKRQEERETLRRKWEEEQHGCYTSQFQRLWFISQSNIYSRSRSLPEELDNGFPEKR</sequence>
<evidence type="ECO:0000256" key="1">
    <source>
        <dbReference type="SAM" id="MobiDB-lite"/>
    </source>
</evidence>
<reference evidence="2" key="1">
    <citation type="journal article" date="2023" name="Mol. Biol. Evol.">
        <title>Third-Generation Sequencing Reveals the Adaptive Role of the Epigenome in Three Deep-Sea Polychaetes.</title>
        <authorList>
            <person name="Perez M."/>
            <person name="Aroh O."/>
            <person name="Sun Y."/>
            <person name="Lan Y."/>
            <person name="Juniper S.K."/>
            <person name="Young C.R."/>
            <person name="Angers B."/>
            <person name="Qian P.Y."/>
        </authorList>
    </citation>
    <scope>NUCLEOTIDE SEQUENCE</scope>
    <source>
        <strain evidence="2">P08H-3</strain>
    </source>
</reference>
<name>A0AAD9J5T1_9ANNE</name>